<evidence type="ECO:0000313" key="2">
    <source>
        <dbReference type="EMBL" id="CAI9115262.1"/>
    </source>
</evidence>
<evidence type="ECO:0000256" key="1">
    <source>
        <dbReference type="SAM" id="MobiDB-lite"/>
    </source>
</evidence>
<feature type="compositionally biased region" description="Low complexity" evidence="1">
    <location>
        <begin position="53"/>
        <end position="63"/>
    </location>
</feature>
<feature type="compositionally biased region" description="Basic and acidic residues" evidence="1">
    <location>
        <begin position="90"/>
        <end position="124"/>
    </location>
</feature>
<protein>
    <submittedName>
        <fullName evidence="2">OLC1v1016115C1</fullName>
    </submittedName>
</protein>
<name>A0AAV1E6J3_OLDCO</name>
<evidence type="ECO:0000313" key="3">
    <source>
        <dbReference type="Proteomes" id="UP001161247"/>
    </source>
</evidence>
<feature type="compositionally biased region" description="Basic and acidic residues" evidence="1">
    <location>
        <begin position="189"/>
        <end position="210"/>
    </location>
</feature>
<sequence length="210" mass="23360">MATTTASVKKMMPSVENHLGVNEILSEELSWSEKTILQEVRDVLSRKVGRVSGVGVAKGTSKQGSKKVQKKVDQSSENSPGKMGAMRKKFLADQRKATLSKNKEKETGIDPLMKEKLKVKEKNRGMIKSEQCGENGSSYKECSSPKDDVKAATTATLQKPPRRDAPKKLVVQEENLPKEVQQEDAMEAAEERRKERGASRRSLELMEKTV</sequence>
<dbReference type="Proteomes" id="UP001161247">
    <property type="component" value="Chromosome 8"/>
</dbReference>
<proteinExistence type="predicted"/>
<organism evidence="2 3">
    <name type="scientific">Oldenlandia corymbosa var. corymbosa</name>
    <dbReference type="NCBI Taxonomy" id="529605"/>
    <lineage>
        <taxon>Eukaryota</taxon>
        <taxon>Viridiplantae</taxon>
        <taxon>Streptophyta</taxon>
        <taxon>Embryophyta</taxon>
        <taxon>Tracheophyta</taxon>
        <taxon>Spermatophyta</taxon>
        <taxon>Magnoliopsida</taxon>
        <taxon>eudicotyledons</taxon>
        <taxon>Gunneridae</taxon>
        <taxon>Pentapetalae</taxon>
        <taxon>asterids</taxon>
        <taxon>lamiids</taxon>
        <taxon>Gentianales</taxon>
        <taxon>Rubiaceae</taxon>
        <taxon>Rubioideae</taxon>
        <taxon>Spermacoceae</taxon>
        <taxon>Hedyotis-Oldenlandia complex</taxon>
        <taxon>Oldenlandia</taxon>
    </lineage>
</organism>
<feature type="compositionally biased region" description="Basic and acidic residues" evidence="1">
    <location>
        <begin position="161"/>
        <end position="181"/>
    </location>
</feature>
<feature type="region of interest" description="Disordered" evidence="1">
    <location>
        <begin position="53"/>
        <end position="210"/>
    </location>
</feature>
<feature type="compositionally biased region" description="Polar residues" evidence="1">
    <location>
        <begin position="132"/>
        <end position="141"/>
    </location>
</feature>
<gene>
    <name evidence="2" type="ORF">OLC1_LOCUS21827</name>
</gene>
<keyword evidence="3" id="KW-1185">Reference proteome</keyword>
<accession>A0AAV1E6J3</accession>
<reference evidence="2" key="1">
    <citation type="submission" date="2023-03" db="EMBL/GenBank/DDBJ databases">
        <authorList>
            <person name="Julca I."/>
        </authorList>
    </citation>
    <scope>NUCLEOTIDE SEQUENCE</scope>
</reference>
<dbReference type="EMBL" id="OX459125">
    <property type="protein sequence ID" value="CAI9115262.1"/>
    <property type="molecule type" value="Genomic_DNA"/>
</dbReference>
<dbReference type="AlphaFoldDB" id="A0AAV1E6J3"/>